<dbReference type="EMBL" id="DVLY01000069">
    <property type="protein sequence ID" value="HIT97785.1"/>
    <property type="molecule type" value="Genomic_DNA"/>
</dbReference>
<gene>
    <name evidence="3" type="ORF">IAC44_03005</name>
</gene>
<organism evidence="3 4">
    <name type="scientific">Candidatus Merdimorpha stercoravium</name>
    <dbReference type="NCBI Taxonomy" id="2840863"/>
    <lineage>
        <taxon>Bacteria</taxon>
        <taxon>Pseudomonadati</taxon>
        <taxon>Bacteroidota</taxon>
        <taxon>Flavobacteriia</taxon>
        <taxon>Flavobacteriales</taxon>
        <taxon>Candidatus Merdimorpha</taxon>
    </lineage>
</organism>
<evidence type="ECO:0000313" key="3">
    <source>
        <dbReference type="EMBL" id="HIT97785.1"/>
    </source>
</evidence>
<keyword evidence="2" id="KW-0732">Signal</keyword>
<comment type="caution">
    <text evidence="3">The sequence shown here is derived from an EMBL/GenBank/DDBJ whole genome shotgun (WGS) entry which is preliminary data.</text>
</comment>
<feature type="transmembrane region" description="Helical" evidence="1">
    <location>
        <begin position="335"/>
        <end position="357"/>
    </location>
</feature>
<keyword evidence="1" id="KW-0812">Transmembrane</keyword>
<evidence type="ECO:0000256" key="2">
    <source>
        <dbReference type="SAM" id="SignalP"/>
    </source>
</evidence>
<proteinExistence type="predicted"/>
<name>A0A9D1HAG6_9FLAO</name>
<reference evidence="3" key="2">
    <citation type="journal article" date="2021" name="PeerJ">
        <title>Extensive microbial diversity within the chicken gut microbiome revealed by metagenomics and culture.</title>
        <authorList>
            <person name="Gilroy R."/>
            <person name="Ravi A."/>
            <person name="Getino M."/>
            <person name="Pursley I."/>
            <person name="Horton D.L."/>
            <person name="Alikhan N.F."/>
            <person name="Baker D."/>
            <person name="Gharbi K."/>
            <person name="Hall N."/>
            <person name="Watson M."/>
            <person name="Adriaenssens E.M."/>
            <person name="Foster-Nyarko E."/>
            <person name="Jarju S."/>
            <person name="Secka A."/>
            <person name="Antonio M."/>
            <person name="Oren A."/>
            <person name="Chaudhuri R.R."/>
            <person name="La Ragione R."/>
            <person name="Hildebrand F."/>
            <person name="Pallen M.J."/>
        </authorList>
    </citation>
    <scope>NUCLEOTIDE SEQUENCE</scope>
    <source>
        <strain evidence="3">1383</strain>
    </source>
</reference>
<feature type="chain" id="PRO_5039081280" description="Chemotaxis protein" evidence="2">
    <location>
        <begin position="24"/>
        <end position="374"/>
    </location>
</feature>
<sequence>MKRYLILLAACLLLNGCSLLKFSLDTGDTPLTREQINTRLTVRAFYKDFSLSVISTADSIYQSTDSLKLKLRAIEWKLRSTSICAQAAFGNIPEISLLNTWLLCSSMNLYMKDAPDSLLFAEYSPLARQCAASLDSQIVSIASKILSKERYAQMQAFVSQNTDPSVPPTFQDMTLRWINYIGASDSTYLHSTGSVAQSIADMSEKISGYSSQWGNELSWNKEMLDTWLDTGQTREEIRNRMDSLYRQFDRVVVVLEHTPQIADAALDDLNEQVTKILESLNASIDLAFADLGQQRTELQDFIDSQRVRLMAQTDSLAVHAVNTAMEALPSLLGRMLFYLTAALVVLFSIPFALGYLLGRARERRKKNDTPENRP</sequence>
<accession>A0A9D1HAG6</accession>
<evidence type="ECO:0008006" key="5">
    <source>
        <dbReference type="Google" id="ProtNLM"/>
    </source>
</evidence>
<keyword evidence="1" id="KW-0472">Membrane</keyword>
<reference evidence="3" key="1">
    <citation type="submission" date="2020-10" db="EMBL/GenBank/DDBJ databases">
        <authorList>
            <person name="Gilroy R."/>
        </authorList>
    </citation>
    <scope>NUCLEOTIDE SEQUENCE</scope>
    <source>
        <strain evidence="3">1383</strain>
    </source>
</reference>
<protein>
    <recommendedName>
        <fullName evidence="5">Chemotaxis protein</fullName>
    </recommendedName>
</protein>
<dbReference type="Proteomes" id="UP000824161">
    <property type="component" value="Unassembled WGS sequence"/>
</dbReference>
<feature type="signal peptide" evidence="2">
    <location>
        <begin position="1"/>
        <end position="23"/>
    </location>
</feature>
<evidence type="ECO:0000256" key="1">
    <source>
        <dbReference type="SAM" id="Phobius"/>
    </source>
</evidence>
<evidence type="ECO:0000313" key="4">
    <source>
        <dbReference type="Proteomes" id="UP000824161"/>
    </source>
</evidence>
<dbReference type="AlphaFoldDB" id="A0A9D1HAG6"/>
<keyword evidence="1" id="KW-1133">Transmembrane helix</keyword>